<dbReference type="InterPro" id="IPR046532">
    <property type="entry name" value="DUF6597"/>
</dbReference>
<evidence type="ECO:0000256" key="2">
    <source>
        <dbReference type="ARBA" id="ARBA00023125"/>
    </source>
</evidence>
<dbReference type="GO" id="GO:0003700">
    <property type="term" value="F:DNA-binding transcription factor activity"/>
    <property type="evidence" value="ECO:0007669"/>
    <property type="project" value="InterPro"/>
</dbReference>
<dbReference type="InterPro" id="IPR018060">
    <property type="entry name" value="HTH_AraC"/>
</dbReference>
<dbReference type="PANTHER" id="PTHR46796">
    <property type="entry name" value="HTH-TYPE TRANSCRIPTIONAL ACTIVATOR RHAS-RELATED"/>
    <property type="match status" value="1"/>
</dbReference>
<feature type="domain" description="HTH araC/xylS-type" evidence="4">
    <location>
        <begin position="147"/>
        <end position="245"/>
    </location>
</feature>
<sequence length="250" mass="27064">MTYREWAPPASLAGSVVCLWSRTESETSTPALVLPDGCVDLIWESGRGAFVAGPDTGPMPGTTEAEKTLLGVRLRPAAGGPVLGLPLDELCNRRVDLSELRPASARRLDGALPRASARRLDGDLPPAEALRRLLAVIGELVEERPPDPALVEAVRLLHDPRVRVHELSARLDIGDRQLRRRFTAAVGYGPKTLHRVLRFRRFLTLLASPGGLAELAVRAGYVDQAHLSRETAQLAGLPPAALARRWGRAV</sequence>
<dbReference type="Pfam" id="PF20240">
    <property type="entry name" value="DUF6597"/>
    <property type="match status" value="1"/>
</dbReference>
<reference evidence="5 6" key="1">
    <citation type="submission" date="2018-03" db="EMBL/GenBank/DDBJ databases">
        <title>Genomic Encyclopedia of Archaeal and Bacterial Type Strains, Phase II (KMG-II): from individual species to whole genera.</title>
        <authorList>
            <person name="Goeker M."/>
        </authorList>
    </citation>
    <scope>NUCLEOTIDE SEQUENCE [LARGE SCALE GENOMIC DNA]</scope>
    <source>
        <strain evidence="5 6">DSM 43146</strain>
    </source>
</reference>
<dbReference type="PANTHER" id="PTHR46796:SF15">
    <property type="entry name" value="BLL1074 PROTEIN"/>
    <property type="match status" value="1"/>
</dbReference>
<dbReference type="SMART" id="SM00342">
    <property type="entry name" value="HTH_ARAC"/>
    <property type="match status" value="1"/>
</dbReference>
<dbReference type="AlphaFoldDB" id="A0A2T0K8E2"/>
<comment type="caution">
    <text evidence="5">The sequence shown here is derived from an EMBL/GenBank/DDBJ whole genome shotgun (WGS) entry which is preliminary data.</text>
</comment>
<evidence type="ECO:0000259" key="4">
    <source>
        <dbReference type="PROSITE" id="PS01124"/>
    </source>
</evidence>
<gene>
    <name evidence="5" type="ORF">CLV67_11096</name>
</gene>
<dbReference type="EMBL" id="PVMZ01000010">
    <property type="protein sequence ID" value="PRX19344.1"/>
    <property type="molecule type" value="Genomic_DNA"/>
</dbReference>
<dbReference type="RefSeq" id="WP_106322212.1">
    <property type="nucleotide sequence ID" value="NZ_BOMO01000055.1"/>
</dbReference>
<organism evidence="5 6">
    <name type="scientific">Actinoplanes italicus</name>
    <dbReference type="NCBI Taxonomy" id="113567"/>
    <lineage>
        <taxon>Bacteria</taxon>
        <taxon>Bacillati</taxon>
        <taxon>Actinomycetota</taxon>
        <taxon>Actinomycetes</taxon>
        <taxon>Micromonosporales</taxon>
        <taxon>Micromonosporaceae</taxon>
        <taxon>Actinoplanes</taxon>
    </lineage>
</organism>
<protein>
    <submittedName>
        <fullName evidence="5">AraC family transcriptional regulator</fullName>
    </submittedName>
</protein>
<evidence type="ECO:0000313" key="6">
    <source>
        <dbReference type="Proteomes" id="UP000239415"/>
    </source>
</evidence>
<proteinExistence type="predicted"/>
<dbReference type="GO" id="GO:0043565">
    <property type="term" value="F:sequence-specific DNA binding"/>
    <property type="evidence" value="ECO:0007669"/>
    <property type="project" value="InterPro"/>
</dbReference>
<evidence type="ECO:0000313" key="5">
    <source>
        <dbReference type="EMBL" id="PRX19344.1"/>
    </source>
</evidence>
<keyword evidence="6" id="KW-1185">Reference proteome</keyword>
<dbReference type="PROSITE" id="PS01124">
    <property type="entry name" value="HTH_ARAC_FAMILY_2"/>
    <property type="match status" value="1"/>
</dbReference>
<keyword evidence="2" id="KW-0238">DNA-binding</keyword>
<accession>A0A2T0K8E2</accession>
<evidence type="ECO:0000256" key="3">
    <source>
        <dbReference type="ARBA" id="ARBA00023163"/>
    </source>
</evidence>
<dbReference type="Pfam" id="PF12833">
    <property type="entry name" value="HTH_18"/>
    <property type="match status" value="1"/>
</dbReference>
<keyword evidence="3" id="KW-0804">Transcription</keyword>
<dbReference type="Proteomes" id="UP000239415">
    <property type="component" value="Unassembled WGS sequence"/>
</dbReference>
<evidence type="ECO:0000256" key="1">
    <source>
        <dbReference type="ARBA" id="ARBA00023015"/>
    </source>
</evidence>
<dbReference type="OrthoDB" id="9815799at2"/>
<dbReference type="InterPro" id="IPR050204">
    <property type="entry name" value="AraC_XylS_family_regulators"/>
</dbReference>
<dbReference type="Gene3D" id="1.10.10.60">
    <property type="entry name" value="Homeodomain-like"/>
    <property type="match status" value="1"/>
</dbReference>
<keyword evidence="1" id="KW-0805">Transcription regulation</keyword>
<name>A0A2T0K8E2_9ACTN</name>